<dbReference type="Proteomes" id="UP000247792">
    <property type="component" value="Unassembled WGS sequence"/>
</dbReference>
<keyword evidence="3" id="KW-1185">Reference proteome</keyword>
<feature type="domain" description="Aspartyl/asparaginy/proline hydroxylase" evidence="1">
    <location>
        <begin position="18"/>
        <end position="174"/>
    </location>
</feature>
<dbReference type="RefSeq" id="WP_110258144.1">
    <property type="nucleotide sequence ID" value="NZ_QJKB01000019.1"/>
</dbReference>
<dbReference type="SUPFAM" id="SSF51197">
    <property type="entry name" value="Clavaminate synthase-like"/>
    <property type="match status" value="1"/>
</dbReference>
<protein>
    <submittedName>
        <fullName evidence="2">Quercetin dioxygenase-like cupin family protein</fullName>
    </submittedName>
</protein>
<dbReference type="AlphaFoldDB" id="A0A318IQA0"/>
<evidence type="ECO:0000313" key="2">
    <source>
        <dbReference type="EMBL" id="PXX36800.1"/>
    </source>
</evidence>
<evidence type="ECO:0000259" key="1">
    <source>
        <dbReference type="Pfam" id="PF05118"/>
    </source>
</evidence>
<name>A0A318IQA0_9BURK</name>
<dbReference type="InterPro" id="IPR007803">
    <property type="entry name" value="Asp/Arg/Pro-Hydrxlase"/>
</dbReference>
<gene>
    <name evidence="2" type="ORF">DFR42_1196</name>
</gene>
<dbReference type="InterPro" id="IPR027443">
    <property type="entry name" value="IPNS-like_sf"/>
</dbReference>
<keyword evidence="2" id="KW-0223">Dioxygenase</keyword>
<dbReference type="EMBL" id="QJKB01000019">
    <property type="protein sequence ID" value="PXX36800.1"/>
    <property type="molecule type" value="Genomic_DNA"/>
</dbReference>
<reference evidence="2 3" key="1">
    <citation type="submission" date="2018-05" db="EMBL/GenBank/DDBJ databases">
        <title>Genomic Encyclopedia of Type Strains, Phase IV (KMG-IV): sequencing the most valuable type-strain genomes for metagenomic binning, comparative biology and taxonomic classification.</title>
        <authorList>
            <person name="Goeker M."/>
        </authorList>
    </citation>
    <scope>NUCLEOTIDE SEQUENCE [LARGE SCALE GENOMIC DNA]</scope>
    <source>
        <strain evidence="2 3">DSM 19792</strain>
    </source>
</reference>
<proteinExistence type="predicted"/>
<organism evidence="2 3">
    <name type="scientific">Undibacterium pigrum</name>
    <dbReference type="NCBI Taxonomy" id="401470"/>
    <lineage>
        <taxon>Bacteria</taxon>
        <taxon>Pseudomonadati</taxon>
        <taxon>Pseudomonadota</taxon>
        <taxon>Betaproteobacteria</taxon>
        <taxon>Burkholderiales</taxon>
        <taxon>Oxalobacteraceae</taxon>
        <taxon>Undibacterium</taxon>
    </lineage>
</organism>
<dbReference type="OrthoDB" id="1441538at2"/>
<dbReference type="Pfam" id="PF05118">
    <property type="entry name" value="Asp_Arg_Hydrox"/>
    <property type="match status" value="1"/>
</dbReference>
<dbReference type="GO" id="GO:0051213">
    <property type="term" value="F:dioxygenase activity"/>
    <property type="evidence" value="ECO:0007669"/>
    <property type="project" value="UniProtKB-KW"/>
</dbReference>
<dbReference type="Gene3D" id="2.60.120.330">
    <property type="entry name" value="B-lactam Antibiotic, Isopenicillin N Synthase, Chain"/>
    <property type="match status" value="1"/>
</dbReference>
<accession>A0A318IQA0</accession>
<keyword evidence="2" id="KW-0560">Oxidoreductase</keyword>
<sequence length="239" mass="26715">MRQPSRYLKLPFSFDLARLHAELLQLEASDWISHFNTNAYVNNWTCLPLRAVDGRIDHIMPVNEGNFQDTALMQSCPYLREVVDTFQCDKTSVRLMSLEAGGIIKEHRDDGTSLEDGITRLHVPITTTPDVLFTIDGEEVHFSAGDTWYLNAACLHGVVNRGSQARVHLMIDCISNDWLERVFLEAGWIARPKPKYDDPAIHDGNVQEVIAMLRATGQSAGLQIASRLEAIRLGQASAG</sequence>
<comment type="caution">
    <text evidence="2">The sequence shown here is derived from an EMBL/GenBank/DDBJ whole genome shotgun (WGS) entry which is preliminary data.</text>
</comment>
<evidence type="ECO:0000313" key="3">
    <source>
        <dbReference type="Proteomes" id="UP000247792"/>
    </source>
</evidence>